<keyword evidence="3" id="KW-1185">Reference proteome</keyword>
<reference evidence="3" key="1">
    <citation type="journal article" date="2018" name="Gigascience">
        <title>Genome assembly of the Pink Ipe (Handroanthus impetiginosus, Bignoniaceae), a highly valued, ecologically keystone Neotropical timber forest tree.</title>
        <authorList>
            <person name="Silva-Junior O.B."/>
            <person name="Grattapaglia D."/>
            <person name="Novaes E."/>
            <person name="Collevatti R.G."/>
        </authorList>
    </citation>
    <scope>NUCLEOTIDE SEQUENCE [LARGE SCALE GENOMIC DNA]</scope>
    <source>
        <strain evidence="3">cv. UFG-1</strain>
    </source>
</reference>
<gene>
    <name evidence="2" type="ORF">CDL12_15028</name>
</gene>
<accession>A0A2G9H4W5</accession>
<evidence type="ECO:0000313" key="2">
    <source>
        <dbReference type="EMBL" id="PIN12350.1"/>
    </source>
</evidence>
<proteinExistence type="predicted"/>
<evidence type="ECO:0000256" key="1">
    <source>
        <dbReference type="SAM" id="Coils"/>
    </source>
</evidence>
<sequence>MQRGGKSTTKLDVLIESRTCGTGVDANLETSRLIQGISKELEKVEESQRTMEFKDDLYINALGEDPQGRARCMGRGITHNKLRHASVSNVQSVLIPEQLEEFWQLKAGLESEKMKSEQMKLELENQKMELDKVKEGVINEVRTEFRDEINHMKLSLDFFVSLVDPATLQVALSNITTHGAQQSVNEVVPTNAQQQSHSIASITPFQDREQVFKSYFSLNYVCVYHMHINILLELVSFHIPNASNFKHGPPLSVHEETTLYTHQASPLPKTPPHELVAIGKKKKDIF</sequence>
<comment type="caution">
    <text evidence="2">The sequence shown here is derived from an EMBL/GenBank/DDBJ whole genome shotgun (WGS) entry which is preliminary data.</text>
</comment>
<dbReference type="OrthoDB" id="924946at2759"/>
<dbReference type="Proteomes" id="UP000231279">
    <property type="component" value="Unassembled WGS sequence"/>
</dbReference>
<keyword evidence="1" id="KW-0175">Coiled coil</keyword>
<evidence type="ECO:0000313" key="3">
    <source>
        <dbReference type="Proteomes" id="UP000231279"/>
    </source>
</evidence>
<dbReference type="AlphaFoldDB" id="A0A2G9H4W5"/>
<dbReference type="EMBL" id="NKXS01002705">
    <property type="protein sequence ID" value="PIN12350.1"/>
    <property type="molecule type" value="Genomic_DNA"/>
</dbReference>
<organism evidence="2 3">
    <name type="scientific">Handroanthus impetiginosus</name>
    <dbReference type="NCBI Taxonomy" id="429701"/>
    <lineage>
        <taxon>Eukaryota</taxon>
        <taxon>Viridiplantae</taxon>
        <taxon>Streptophyta</taxon>
        <taxon>Embryophyta</taxon>
        <taxon>Tracheophyta</taxon>
        <taxon>Spermatophyta</taxon>
        <taxon>Magnoliopsida</taxon>
        <taxon>eudicotyledons</taxon>
        <taxon>Gunneridae</taxon>
        <taxon>Pentapetalae</taxon>
        <taxon>asterids</taxon>
        <taxon>lamiids</taxon>
        <taxon>Lamiales</taxon>
        <taxon>Bignoniaceae</taxon>
        <taxon>Crescentiina</taxon>
        <taxon>Tabebuia alliance</taxon>
        <taxon>Handroanthus</taxon>
    </lineage>
</organism>
<name>A0A2G9H4W5_9LAMI</name>
<protein>
    <submittedName>
        <fullName evidence="2">Uncharacterized protein</fullName>
    </submittedName>
</protein>
<feature type="coiled-coil region" evidence="1">
    <location>
        <begin position="106"/>
        <end position="136"/>
    </location>
</feature>